<accession>A0A2K0TCW5</accession>
<protein>
    <submittedName>
        <fullName evidence="2">Uncharacterized protein</fullName>
    </submittedName>
</protein>
<evidence type="ECO:0000256" key="1">
    <source>
        <dbReference type="SAM" id="SignalP"/>
    </source>
</evidence>
<gene>
    <name evidence="2" type="ORF">TGAMA5MH_04821</name>
</gene>
<reference evidence="2 3" key="1">
    <citation type="submission" date="2017-02" db="EMBL/GenBank/DDBJ databases">
        <title>Genomes of Trichoderma spp. with biocontrol activity.</title>
        <authorList>
            <person name="Gardiner D."/>
            <person name="Kazan K."/>
            <person name="Vos C."/>
            <person name="Harvey P."/>
        </authorList>
    </citation>
    <scope>NUCLEOTIDE SEQUENCE [LARGE SCALE GENOMIC DNA]</scope>
    <source>
        <strain evidence="2 3">A5MH</strain>
    </source>
</reference>
<name>A0A2K0TCW5_9HYPO</name>
<feature type="signal peptide" evidence="1">
    <location>
        <begin position="1"/>
        <end position="21"/>
    </location>
</feature>
<evidence type="ECO:0000313" key="3">
    <source>
        <dbReference type="Proteomes" id="UP000236546"/>
    </source>
</evidence>
<comment type="caution">
    <text evidence="2">The sequence shown here is derived from an EMBL/GenBank/DDBJ whole genome shotgun (WGS) entry which is preliminary data.</text>
</comment>
<proteinExistence type="predicted"/>
<keyword evidence="1" id="KW-0732">Signal</keyword>
<dbReference type="OrthoDB" id="4892440at2759"/>
<dbReference type="EMBL" id="MTYH01000042">
    <property type="protein sequence ID" value="PNP43364.1"/>
    <property type="molecule type" value="Genomic_DNA"/>
</dbReference>
<dbReference type="Proteomes" id="UP000236546">
    <property type="component" value="Unassembled WGS sequence"/>
</dbReference>
<dbReference type="AlphaFoldDB" id="A0A2K0TCW5"/>
<sequence length="119" mass="12501">MRSSAIIAAVATLAGLTSASALPKFDKHAAHIAYTYPNGTFTKPFDVATNGQAQKLSSNNIVVSDVFVSPPFDGRRYVLTQCSFQAPSNKSLGAVSIRKPTTVPVNPPAAIGYVTCKSN</sequence>
<feature type="chain" id="PRO_5014365471" evidence="1">
    <location>
        <begin position="22"/>
        <end position="119"/>
    </location>
</feature>
<evidence type="ECO:0000313" key="2">
    <source>
        <dbReference type="EMBL" id="PNP43364.1"/>
    </source>
</evidence>
<organism evidence="2 3">
    <name type="scientific">Trichoderma gamsii</name>
    <dbReference type="NCBI Taxonomy" id="398673"/>
    <lineage>
        <taxon>Eukaryota</taxon>
        <taxon>Fungi</taxon>
        <taxon>Dikarya</taxon>
        <taxon>Ascomycota</taxon>
        <taxon>Pezizomycotina</taxon>
        <taxon>Sordariomycetes</taxon>
        <taxon>Hypocreomycetidae</taxon>
        <taxon>Hypocreales</taxon>
        <taxon>Hypocreaceae</taxon>
        <taxon>Trichoderma</taxon>
    </lineage>
</organism>